<reference evidence="2" key="1">
    <citation type="journal article" date="2020" name="Fungal Divers.">
        <title>Resolving the Mortierellaceae phylogeny through synthesis of multi-gene phylogenetics and phylogenomics.</title>
        <authorList>
            <person name="Vandepol N."/>
            <person name="Liber J."/>
            <person name="Desiro A."/>
            <person name="Na H."/>
            <person name="Kennedy M."/>
            <person name="Barry K."/>
            <person name="Grigoriev I.V."/>
            <person name="Miller A.N."/>
            <person name="O'Donnell K."/>
            <person name="Stajich J.E."/>
            <person name="Bonito G."/>
        </authorList>
    </citation>
    <scope>NUCLEOTIDE SEQUENCE</scope>
    <source>
        <strain evidence="2">NRRL 2769</strain>
    </source>
</reference>
<gene>
    <name evidence="2" type="ORF">BGZ80_008899</name>
</gene>
<comment type="caution">
    <text evidence="2">The sequence shown here is derived from an EMBL/GenBank/DDBJ whole genome shotgun (WGS) entry which is preliminary data.</text>
</comment>
<protein>
    <submittedName>
        <fullName evidence="2">Uncharacterized protein</fullName>
    </submittedName>
</protein>
<dbReference type="EMBL" id="JAAAID010000005">
    <property type="protein sequence ID" value="KAG0024741.1"/>
    <property type="molecule type" value="Genomic_DNA"/>
</dbReference>
<sequence length="216" mass="23415">MVVGHARIVLDWVMCNGFAKTRHRRHNSSGGIGVGIGAIVAIGSGNNNGGRRKSSLPSTWSQMGGGWSRFKEQLLQSTSLKTPMSDTPDGAVVQSAIEQEPLQIEEETSQQQRSDLKKFEFMKMFQGSLSISSTSASAPTPAPSSTHVRDCSKSGERTSLKATVMRHLKVPPLFSNSNNTNSNGINDQTERSKHRLRQWSASLFTPSLLRSASTAA</sequence>
<organism evidence="2 3">
    <name type="scientific">Entomortierella chlamydospora</name>
    <dbReference type="NCBI Taxonomy" id="101097"/>
    <lineage>
        <taxon>Eukaryota</taxon>
        <taxon>Fungi</taxon>
        <taxon>Fungi incertae sedis</taxon>
        <taxon>Mucoromycota</taxon>
        <taxon>Mortierellomycotina</taxon>
        <taxon>Mortierellomycetes</taxon>
        <taxon>Mortierellales</taxon>
        <taxon>Mortierellaceae</taxon>
        <taxon>Entomortierella</taxon>
    </lineage>
</organism>
<accession>A0A9P6N535</accession>
<proteinExistence type="predicted"/>
<feature type="compositionally biased region" description="Basic and acidic residues" evidence="1">
    <location>
        <begin position="147"/>
        <end position="156"/>
    </location>
</feature>
<feature type="compositionally biased region" description="Low complexity" evidence="1">
    <location>
        <begin position="132"/>
        <end position="146"/>
    </location>
</feature>
<feature type="region of interest" description="Disordered" evidence="1">
    <location>
        <begin position="171"/>
        <end position="194"/>
    </location>
</feature>
<keyword evidence="3" id="KW-1185">Reference proteome</keyword>
<feature type="region of interest" description="Disordered" evidence="1">
    <location>
        <begin position="132"/>
        <end position="156"/>
    </location>
</feature>
<evidence type="ECO:0000313" key="2">
    <source>
        <dbReference type="EMBL" id="KAG0024741.1"/>
    </source>
</evidence>
<dbReference type="AlphaFoldDB" id="A0A9P6N535"/>
<name>A0A9P6N535_9FUNG</name>
<evidence type="ECO:0000256" key="1">
    <source>
        <dbReference type="SAM" id="MobiDB-lite"/>
    </source>
</evidence>
<evidence type="ECO:0000313" key="3">
    <source>
        <dbReference type="Proteomes" id="UP000703661"/>
    </source>
</evidence>
<dbReference type="Proteomes" id="UP000703661">
    <property type="component" value="Unassembled WGS sequence"/>
</dbReference>